<keyword evidence="2" id="KW-1185">Reference proteome</keyword>
<dbReference type="AlphaFoldDB" id="A0A4R9JBG5"/>
<sequence length="366" mass="39879">MYHLLISFTFFFVIFTSCFQSSGDPQQKQLTTLAAISGVSLGGDQDEIIPAEAPKIEILSISPENYKPGDLITVNYKITRVGSGEWMGPIEFYLTDLNNCMEYCESILDTSNDPWLIQDLGNFTSYFNSTSWPYGNYNFSLRMFGNGQTVAKSKPLESVITHATASTLVMNGSVLNATITSSSDEKLFKLNVESTYKDFIIGISTGDMLSNVSLYPPGTNGSNRMNYTSVSSGSSIRSKGSAYYPQTIGNYEILASDSSGSYPISFSIQARNTHVSGGGSCNYIGSFFESLGCLDFSSGTAMNTAECATFQGVWNATQTCAQRNPGLTVLKKCTRFERIDSSNFEFQTKAYYSSTSNTGISCTDGI</sequence>
<dbReference type="EMBL" id="RQFY01000004">
    <property type="protein sequence ID" value="TGL35241.1"/>
    <property type="molecule type" value="Genomic_DNA"/>
</dbReference>
<evidence type="ECO:0000313" key="2">
    <source>
        <dbReference type="Proteomes" id="UP000297871"/>
    </source>
</evidence>
<dbReference type="Proteomes" id="UP000297871">
    <property type="component" value="Unassembled WGS sequence"/>
</dbReference>
<proteinExistence type="predicted"/>
<organism evidence="1 2">
    <name type="scientific">Leptospira koniambonensis</name>
    <dbReference type="NCBI Taxonomy" id="2484950"/>
    <lineage>
        <taxon>Bacteria</taxon>
        <taxon>Pseudomonadati</taxon>
        <taxon>Spirochaetota</taxon>
        <taxon>Spirochaetia</taxon>
        <taxon>Leptospirales</taxon>
        <taxon>Leptospiraceae</taxon>
        <taxon>Leptospira</taxon>
    </lineage>
</organism>
<reference evidence="1" key="1">
    <citation type="journal article" date="2019" name="PLoS Negl. Trop. Dis.">
        <title>Revisiting the worldwide diversity of Leptospira species in the environment.</title>
        <authorList>
            <person name="Vincent A.T."/>
            <person name="Schiettekatte O."/>
            <person name="Bourhy P."/>
            <person name="Veyrier F.J."/>
            <person name="Picardeau M."/>
        </authorList>
    </citation>
    <scope>NUCLEOTIDE SEQUENCE [LARGE SCALE GENOMIC DNA]</scope>
    <source>
        <strain evidence="1">201800265</strain>
    </source>
</reference>
<dbReference type="OrthoDB" id="323834at2"/>
<dbReference type="RefSeq" id="WP_135615426.1">
    <property type="nucleotide sequence ID" value="NZ_RQFY01000004.1"/>
</dbReference>
<evidence type="ECO:0000313" key="1">
    <source>
        <dbReference type="EMBL" id="TGL35241.1"/>
    </source>
</evidence>
<protein>
    <submittedName>
        <fullName evidence="1">Uncharacterized protein</fullName>
    </submittedName>
</protein>
<name>A0A4R9JBG5_9LEPT</name>
<accession>A0A4R9JBG5</accession>
<comment type="caution">
    <text evidence="1">The sequence shown here is derived from an EMBL/GenBank/DDBJ whole genome shotgun (WGS) entry which is preliminary data.</text>
</comment>
<gene>
    <name evidence="1" type="ORF">EHQ52_12245</name>
</gene>